<organism evidence="2 3">
    <name type="scientific">Cynoglossus semilaevis</name>
    <name type="common">Tongue sole</name>
    <dbReference type="NCBI Taxonomy" id="244447"/>
    <lineage>
        <taxon>Eukaryota</taxon>
        <taxon>Metazoa</taxon>
        <taxon>Chordata</taxon>
        <taxon>Craniata</taxon>
        <taxon>Vertebrata</taxon>
        <taxon>Euteleostomi</taxon>
        <taxon>Actinopterygii</taxon>
        <taxon>Neopterygii</taxon>
        <taxon>Teleostei</taxon>
        <taxon>Neoteleostei</taxon>
        <taxon>Acanthomorphata</taxon>
        <taxon>Carangaria</taxon>
        <taxon>Pleuronectiformes</taxon>
        <taxon>Pleuronectoidei</taxon>
        <taxon>Cynoglossidae</taxon>
        <taxon>Cynoglossinae</taxon>
        <taxon>Cynoglossus</taxon>
    </lineage>
</organism>
<dbReference type="AlphaFoldDB" id="A0A3P8WVA5"/>
<dbReference type="Proteomes" id="UP000265120">
    <property type="component" value="Chromosome 12"/>
</dbReference>
<evidence type="ECO:0000256" key="1">
    <source>
        <dbReference type="SAM" id="SignalP"/>
    </source>
</evidence>
<reference evidence="2" key="2">
    <citation type="submission" date="2025-08" db="UniProtKB">
        <authorList>
            <consortium name="Ensembl"/>
        </authorList>
    </citation>
    <scope>IDENTIFICATION</scope>
</reference>
<reference evidence="2 3" key="1">
    <citation type="journal article" date="2014" name="Nat. Genet.">
        <title>Whole-genome sequence of a flatfish provides insights into ZW sex chromosome evolution and adaptation to a benthic lifestyle.</title>
        <authorList>
            <person name="Chen S."/>
            <person name="Zhang G."/>
            <person name="Shao C."/>
            <person name="Huang Q."/>
            <person name="Liu G."/>
            <person name="Zhang P."/>
            <person name="Song W."/>
            <person name="An N."/>
            <person name="Chalopin D."/>
            <person name="Volff J.N."/>
            <person name="Hong Y."/>
            <person name="Li Q."/>
            <person name="Sha Z."/>
            <person name="Zhou H."/>
            <person name="Xie M."/>
            <person name="Yu Q."/>
            <person name="Liu Y."/>
            <person name="Xiang H."/>
            <person name="Wang N."/>
            <person name="Wu K."/>
            <person name="Yang C."/>
            <person name="Zhou Q."/>
            <person name="Liao X."/>
            <person name="Yang L."/>
            <person name="Hu Q."/>
            <person name="Zhang J."/>
            <person name="Meng L."/>
            <person name="Jin L."/>
            <person name="Tian Y."/>
            <person name="Lian J."/>
            <person name="Yang J."/>
            <person name="Miao G."/>
            <person name="Liu S."/>
            <person name="Liang Z."/>
            <person name="Yan F."/>
            <person name="Li Y."/>
            <person name="Sun B."/>
            <person name="Zhang H."/>
            <person name="Zhang J."/>
            <person name="Zhu Y."/>
            <person name="Du M."/>
            <person name="Zhao Y."/>
            <person name="Schartl M."/>
            <person name="Tang Q."/>
            <person name="Wang J."/>
        </authorList>
    </citation>
    <scope>NUCLEOTIDE SEQUENCE</scope>
</reference>
<accession>A0A3P8WVA5</accession>
<sequence>MVLRCTWIWCSLFAAVTLCAAENESPVNSNQNCSSDVKSQFIERVSSDLKRVAECDWSPQQAATLLLTLRNVTELLNDRQKECHIEKPPLCPTPEVPENGGLGCVTVGKRYFCKPMCNHGFDFTFLRRSLLFNECSEQTHNRWNTQYIGGNKLAVCQESALQISGRTSAYFPENQDCLMTKSQLKEAFIKGLITELQSLGIQGKPGTACLICG</sequence>
<dbReference type="FunCoup" id="A0A3P8WVA5">
    <property type="interactions" value="9"/>
</dbReference>
<keyword evidence="1" id="KW-0732">Signal</keyword>
<dbReference type="OrthoDB" id="9948000at2759"/>
<proteinExistence type="predicted"/>
<feature type="chain" id="PRO_5018104504" evidence="1">
    <location>
        <begin position="22"/>
        <end position="213"/>
    </location>
</feature>
<feature type="signal peptide" evidence="1">
    <location>
        <begin position="1"/>
        <end position="21"/>
    </location>
</feature>
<protein>
    <submittedName>
        <fullName evidence="2">Si:ch1073-126c3.2</fullName>
    </submittedName>
</protein>
<dbReference type="RefSeq" id="XP_008320795.1">
    <property type="nucleotide sequence ID" value="XM_008322573.3"/>
</dbReference>
<evidence type="ECO:0000313" key="2">
    <source>
        <dbReference type="Ensembl" id="ENSCSEP00000028620.1"/>
    </source>
</evidence>
<dbReference type="InParanoid" id="A0A3P8WVA5"/>
<dbReference type="GeneID" id="103387801"/>
<keyword evidence="3" id="KW-1185">Reference proteome</keyword>
<evidence type="ECO:0000313" key="3">
    <source>
        <dbReference type="Proteomes" id="UP000265120"/>
    </source>
</evidence>
<reference evidence="2" key="3">
    <citation type="submission" date="2025-09" db="UniProtKB">
        <authorList>
            <consortium name="Ensembl"/>
        </authorList>
    </citation>
    <scope>IDENTIFICATION</scope>
</reference>
<dbReference type="KEGG" id="csem:103387801"/>
<dbReference type="GeneTree" id="ENSGT00610000086460"/>
<name>A0A3P8WVA5_CYNSE</name>
<dbReference type="Ensembl" id="ENSCSET00000029007.1">
    <property type="protein sequence ID" value="ENSCSEP00000028620.1"/>
    <property type="gene ID" value="ENSCSEG00000018316.1"/>
</dbReference>